<feature type="transmembrane region" description="Helical" evidence="1">
    <location>
        <begin position="49"/>
        <end position="67"/>
    </location>
</feature>
<dbReference type="EMBL" id="LBTW01000078">
    <property type="protein sequence ID" value="KKQ46525.1"/>
    <property type="molecule type" value="Genomic_DNA"/>
</dbReference>
<evidence type="ECO:0000256" key="1">
    <source>
        <dbReference type="SAM" id="Phobius"/>
    </source>
</evidence>
<organism evidence="3 4">
    <name type="scientific">Candidatus Woesebacteria bacterium GW2011_GWD1_38_10</name>
    <dbReference type="NCBI Taxonomy" id="1618592"/>
    <lineage>
        <taxon>Bacteria</taxon>
        <taxon>Candidatus Woeseibacteriota</taxon>
    </lineage>
</organism>
<evidence type="ECO:0000259" key="2">
    <source>
        <dbReference type="Pfam" id="PF10531"/>
    </source>
</evidence>
<protein>
    <submittedName>
        <fullName evidence="3">ComE operon protein 1</fullName>
    </submittedName>
</protein>
<dbReference type="Gene3D" id="1.10.150.320">
    <property type="entry name" value="Photosystem II 12 kDa extrinsic protein"/>
    <property type="match status" value="1"/>
</dbReference>
<accession>A0A0G0I6A8</accession>
<comment type="caution">
    <text evidence="3">The sequence shown here is derived from an EMBL/GenBank/DDBJ whole genome shotgun (WGS) entry which is preliminary data.</text>
</comment>
<keyword evidence="1" id="KW-1133">Transmembrane helix</keyword>
<dbReference type="SUPFAM" id="SSF81585">
    <property type="entry name" value="PsbU/PolX domain-like"/>
    <property type="match status" value="1"/>
</dbReference>
<dbReference type="Pfam" id="PF12836">
    <property type="entry name" value="HHH_3"/>
    <property type="match status" value="1"/>
</dbReference>
<dbReference type="InterPro" id="IPR019554">
    <property type="entry name" value="Soluble_ligand-bd"/>
</dbReference>
<feature type="domain" description="Soluble ligand binding" evidence="2">
    <location>
        <begin position="96"/>
        <end position="134"/>
    </location>
</feature>
<gene>
    <name evidence="3" type="ORF">US67_C0078G0002</name>
</gene>
<keyword evidence="1" id="KW-0812">Transmembrane</keyword>
<keyword evidence="1" id="KW-0472">Membrane</keyword>
<evidence type="ECO:0000313" key="4">
    <source>
        <dbReference type="Proteomes" id="UP000034366"/>
    </source>
</evidence>
<proteinExistence type="predicted"/>
<name>A0A0G0I6A8_9BACT</name>
<dbReference type="Gene3D" id="3.10.560.10">
    <property type="entry name" value="Outer membrane lipoprotein wza domain like"/>
    <property type="match status" value="1"/>
</dbReference>
<dbReference type="AlphaFoldDB" id="A0A0G0I6A8"/>
<sequence length="252" mass="27751">MPKRYINVGDLETDSRSGWDGFDPPSEKPYFLSKLKLFNFEDYLNKNKIPVVLALFGLILSGLGVFLQKNTALFNNDKIEIIGESAKVEEEVSEIVVEIAGSVENPGVYKFKTGDRVENLMTACGGLSAEADREWVEKYINRAAMLADGQKIYIKSIGEDQETIINKQSDGQSANIGGGYQNASGVLGAESGTLTNINTATFTELDKLPGIGQVYGQKIIEQRPYSTTEELLSKGVLPKTTYEKIKEKITTF</sequence>
<evidence type="ECO:0000313" key="3">
    <source>
        <dbReference type="EMBL" id="KKQ46525.1"/>
    </source>
</evidence>
<reference evidence="3 4" key="1">
    <citation type="journal article" date="2015" name="Nature">
        <title>rRNA introns, odd ribosomes, and small enigmatic genomes across a large radiation of phyla.</title>
        <authorList>
            <person name="Brown C.T."/>
            <person name="Hug L.A."/>
            <person name="Thomas B.C."/>
            <person name="Sharon I."/>
            <person name="Castelle C.J."/>
            <person name="Singh A."/>
            <person name="Wilkins M.J."/>
            <person name="Williams K.H."/>
            <person name="Banfield J.F."/>
        </authorList>
    </citation>
    <scope>NUCLEOTIDE SEQUENCE [LARGE SCALE GENOMIC DNA]</scope>
</reference>
<dbReference type="Proteomes" id="UP000034366">
    <property type="component" value="Unassembled WGS sequence"/>
</dbReference>
<dbReference type="Pfam" id="PF10531">
    <property type="entry name" value="SLBB"/>
    <property type="match status" value="1"/>
</dbReference>